<keyword evidence="2" id="KW-1185">Reference proteome</keyword>
<protein>
    <submittedName>
        <fullName evidence="1">Uncharacterized protein</fullName>
    </submittedName>
</protein>
<dbReference type="Proteomes" id="UP000298663">
    <property type="component" value="Unassembled WGS sequence"/>
</dbReference>
<gene>
    <name evidence="1" type="ORF">L596_012791</name>
</gene>
<sequence length="83" mass="9208">MEYFRSSSGTLIPIPSRLKNKDVNLMNSANAQANQSSQIQLQKRLNGLTTASSRIVTRDRGGHFRRSFDVPIGLQGTADCKTR</sequence>
<proteinExistence type="predicted"/>
<dbReference type="AlphaFoldDB" id="A0A4U5NY55"/>
<evidence type="ECO:0000313" key="1">
    <source>
        <dbReference type="EMBL" id="TKR88567.1"/>
    </source>
</evidence>
<dbReference type="EMBL" id="AZBU02000003">
    <property type="protein sequence ID" value="TKR88567.1"/>
    <property type="molecule type" value="Genomic_DNA"/>
</dbReference>
<evidence type="ECO:0000313" key="2">
    <source>
        <dbReference type="Proteomes" id="UP000298663"/>
    </source>
</evidence>
<comment type="caution">
    <text evidence="1">The sequence shown here is derived from an EMBL/GenBank/DDBJ whole genome shotgun (WGS) entry which is preliminary data.</text>
</comment>
<reference evidence="1 2" key="2">
    <citation type="journal article" date="2019" name="G3 (Bethesda)">
        <title>Hybrid Assembly of the Genome of the Entomopathogenic Nematode Steinernema carpocapsae Identifies the X-Chromosome.</title>
        <authorList>
            <person name="Serra L."/>
            <person name="Macchietto M."/>
            <person name="Macias-Munoz A."/>
            <person name="McGill C.J."/>
            <person name="Rodriguez I.M."/>
            <person name="Rodriguez B."/>
            <person name="Murad R."/>
            <person name="Mortazavi A."/>
        </authorList>
    </citation>
    <scope>NUCLEOTIDE SEQUENCE [LARGE SCALE GENOMIC DNA]</scope>
    <source>
        <strain evidence="1 2">ALL</strain>
    </source>
</reference>
<accession>A0A4U5NY55</accession>
<organism evidence="1 2">
    <name type="scientific">Steinernema carpocapsae</name>
    <name type="common">Entomopathogenic nematode</name>
    <dbReference type="NCBI Taxonomy" id="34508"/>
    <lineage>
        <taxon>Eukaryota</taxon>
        <taxon>Metazoa</taxon>
        <taxon>Ecdysozoa</taxon>
        <taxon>Nematoda</taxon>
        <taxon>Chromadorea</taxon>
        <taxon>Rhabditida</taxon>
        <taxon>Tylenchina</taxon>
        <taxon>Panagrolaimomorpha</taxon>
        <taxon>Strongyloidoidea</taxon>
        <taxon>Steinernematidae</taxon>
        <taxon>Steinernema</taxon>
    </lineage>
</organism>
<reference evidence="1 2" key="1">
    <citation type="journal article" date="2015" name="Genome Biol.">
        <title>Comparative genomics of Steinernema reveals deeply conserved gene regulatory networks.</title>
        <authorList>
            <person name="Dillman A.R."/>
            <person name="Macchietto M."/>
            <person name="Porter C.F."/>
            <person name="Rogers A."/>
            <person name="Williams B."/>
            <person name="Antoshechkin I."/>
            <person name="Lee M.M."/>
            <person name="Goodwin Z."/>
            <person name="Lu X."/>
            <person name="Lewis E.E."/>
            <person name="Goodrich-Blair H."/>
            <person name="Stock S.P."/>
            <person name="Adams B.J."/>
            <person name="Sternberg P.W."/>
            <person name="Mortazavi A."/>
        </authorList>
    </citation>
    <scope>NUCLEOTIDE SEQUENCE [LARGE SCALE GENOMIC DNA]</scope>
    <source>
        <strain evidence="1 2">ALL</strain>
    </source>
</reference>
<name>A0A4U5NY55_STECR</name>